<keyword evidence="2" id="KW-1185">Reference proteome</keyword>
<evidence type="ECO:0000313" key="1">
    <source>
        <dbReference type="EMBL" id="MFB5944207.1"/>
    </source>
</evidence>
<protein>
    <submittedName>
        <fullName evidence="1">Uncharacterized protein</fullName>
    </submittedName>
</protein>
<dbReference type="EMBL" id="JBBVGT010000001">
    <property type="protein sequence ID" value="MFB5944207.1"/>
    <property type="molecule type" value="Genomic_DNA"/>
</dbReference>
<reference evidence="1 2" key="1">
    <citation type="submission" date="2024-04" db="EMBL/GenBank/DDBJ databases">
        <title>Albibacterium profundi sp. nov., isolated from sediment of the Challenger Deep of Mariana Trench.</title>
        <authorList>
            <person name="Wang Y."/>
        </authorList>
    </citation>
    <scope>NUCLEOTIDE SEQUENCE [LARGE SCALE GENOMIC DNA]</scope>
    <source>
        <strain evidence="1 2">RHL897</strain>
    </source>
</reference>
<name>A0ABV5C9H2_9SPHI</name>
<gene>
    <name evidence="1" type="ORF">WKR92_00035</name>
</gene>
<sequence>MRLFWTYVLLAALTTQSFYRNIMVMDYQINLPDYIAKCINKDKPELHCDGQCVLMKKIKEQEKRETQKNYVVYDYSALYVHKEYLVLETQLPSGESGQNQFLAYLDNYTYEYHSPIFHPPLA</sequence>
<accession>A0ABV5C9H2</accession>
<comment type="caution">
    <text evidence="1">The sequence shown here is derived from an EMBL/GenBank/DDBJ whole genome shotgun (WGS) entry which is preliminary data.</text>
</comment>
<proteinExistence type="predicted"/>
<dbReference type="Proteomes" id="UP001580928">
    <property type="component" value="Unassembled WGS sequence"/>
</dbReference>
<evidence type="ECO:0000313" key="2">
    <source>
        <dbReference type="Proteomes" id="UP001580928"/>
    </source>
</evidence>
<dbReference type="RefSeq" id="WP_375555792.1">
    <property type="nucleotide sequence ID" value="NZ_JBBVGT010000001.1"/>
</dbReference>
<organism evidence="1 2">
    <name type="scientific">Albibacterium profundi</name>
    <dbReference type="NCBI Taxonomy" id="3134906"/>
    <lineage>
        <taxon>Bacteria</taxon>
        <taxon>Pseudomonadati</taxon>
        <taxon>Bacteroidota</taxon>
        <taxon>Sphingobacteriia</taxon>
        <taxon>Sphingobacteriales</taxon>
        <taxon>Sphingobacteriaceae</taxon>
        <taxon>Albibacterium</taxon>
    </lineage>
</organism>